<keyword evidence="3" id="KW-0813">Transport</keyword>
<keyword evidence="10" id="KW-0966">Cell projection</keyword>
<evidence type="ECO:0000256" key="7">
    <source>
        <dbReference type="ARBA" id="ARBA00023136"/>
    </source>
</evidence>
<accession>A0A3B1BCI3</accession>
<organism evidence="10">
    <name type="scientific">hydrothermal vent metagenome</name>
    <dbReference type="NCBI Taxonomy" id="652676"/>
    <lineage>
        <taxon>unclassified sequences</taxon>
        <taxon>metagenomes</taxon>
        <taxon>ecological metagenomes</taxon>
    </lineage>
</organism>
<dbReference type="AlphaFoldDB" id="A0A3B1BCI3"/>
<keyword evidence="10" id="KW-0969">Cilium</keyword>
<comment type="subcellular location">
    <subcellularLocation>
        <location evidence="1">Cell membrane</location>
        <topology evidence="1">Multi-pass membrane protein</topology>
    </subcellularLocation>
</comment>
<dbReference type="EMBL" id="UOFX01000034">
    <property type="protein sequence ID" value="VAX08090.1"/>
    <property type="molecule type" value="Genomic_DNA"/>
</dbReference>
<reference evidence="10" key="1">
    <citation type="submission" date="2018-06" db="EMBL/GenBank/DDBJ databases">
        <authorList>
            <person name="Zhirakovskaya E."/>
        </authorList>
    </citation>
    <scope>NUCLEOTIDE SEQUENCE</scope>
</reference>
<feature type="transmembrane region" description="Helical" evidence="8">
    <location>
        <begin position="28"/>
        <end position="48"/>
    </location>
</feature>
<dbReference type="GO" id="GO:0071978">
    <property type="term" value="P:bacterial-type flagellum-dependent swarming motility"/>
    <property type="evidence" value="ECO:0007669"/>
    <property type="project" value="InterPro"/>
</dbReference>
<evidence type="ECO:0000259" key="9">
    <source>
        <dbReference type="Pfam" id="PF01618"/>
    </source>
</evidence>
<dbReference type="GO" id="GO:0006935">
    <property type="term" value="P:chemotaxis"/>
    <property type="evidence" value="ECO:0007669"/>
    <property type="project" value="InterPro"/>
</dbReference>
<keyword evidence="10" id="KW-0282">Flagellum</keyword>
<feature type="domain" description="MotA/TolQ/ExbB proton channel" evidence="9">
    <location>
        <begin position="98"/>
        <end position="210"/>
    </location>
</feature>
<keyword evidence="6 8" id="KW-1133">Transmembrane helix</keyword>
<keyword evidence="5 8" id="KW-0812">Transmembrane</keyword>
<feature type="transmembrane region" description="Helical" evidence="8">
    <location>
        <begin position="146"/>
        <end position="167"/>
    </location>
</feature>
<dbReference type="InterPro" id="IPR047055">
    <property type="entry name" value="MotA-like"/>
</dbReference>
<dbReference type="NCBIfam" id="NF006527">
    <property type="entry name" value="PRK08990.1"/>
    <property type="match status" value="1"/>
</dbReference>
<evidence type="ECO:0000256" key="4">
    <source>
        <dbReference type="ARBA" id="ARBA00022475"/>
    </source>
</evidence>
<evidence type="ECO:0000256" key="5">
    <source>
        <dbReference type="ARBA" id="ARBA00022692"/>
    </source>
</evidence>
<dbReference type="PROSITE" id="PS01307">
    <property type="entry name" value="MOTA"/>
    <property type="match status" value="1"/>
</dbReference>
<evidence type="ECO:0000256" key="8">
    <source>
        <dbReference type="SAM" id="Phobius"/>
    </source>
</evidence>
<protein>
    <submittedName>
        <fullName evidence="10">Flagellar motor rotation protein MotA</fullName>
    </submittedName>
</protein>
<evidence type="ECO:0000256" key="1">
    <source>
        <dbReference type="ARBA" id="ARBA00004651"/>
    </source>
</evidence>
<dbReference type="PANTHER" id="PTHR30433">
    <property type="entry name" value="CHEMOTAXIS PROTEIN MOTA"/>
    <property type="match status" value="1"/>
</dbReference>
<dbReference type="InterPro" id="IPR000540">
    <property type="entry name" value="Flag_MotA_CS"/>
</dbReference>
<dbReference type="InterPro" id="IPR002898">
    <property type="entry name" value="MotA_ExbB_proton_chnl"/>
</dbReference>
<keyword evidence="7 8" id="KW-0472">Membrane</keyword>
<dbReference type="GO" id="GO:0005886">
    <property type="term" value="C:plasma membrane"/>
    <property type="evidence" value="ECO:0007669"/>
    <property type="project" value="UniProtKB-SubCell"/>
</dbReference>
<dbReference type="PANTHER" id="PTHR30433:SF2">
    <property type="entry name" value="MOTILITY PROTEIN A"/>
    <property type="match status" value="1"/>
</dbReference>
<keyword evidence="4" id="KW-1003">Cell membrane</keyword>
<evidence type="ECO:0000313" key="10">
    <source>
        <dbReference type="EMBL" id="VAX08090.1"/>
    </source>
</evidence>
<feature type="transmembrane region" description="Helical" evidence="8">
    <location>
        <begin position="179"/>
        <end position="201"/>
    </location>
</feature>
<sequence length="255" mass="27402">MDIATLIGLIGGFGIIIGAIMSGGDITLFVNIPSMLIVVGGTSFVVLMQVPLKDFIGSFGIAMKAFFYQTYNSQELIEEAVQLADVARKNGLLALEGQEISNDFLKKGIGLCVDGHDPTLVRKMLEKEIGQTIQRHDTGQLMFKNMAIMAPAMGMIGTLIGLVQMLANMSDPASIGPAMAVALLTTLYGAIIANVFATPIAEKLAFSSKLEKTNRMLIMETIGGIQEGMNPRVLEQLLCTYLPANKRPTGDEDED</sequence>
<dbReference type="Pfam" id="PF01618">
    <property type="entry name" value="MotA_ExbB"/>
    <property type="match status" value="1"/>
</dbReference>
<name>A0A3B1BCI3_9ZZZZ</name>
<proteinExistence type="inferred from homology"/>
<comment type="similarity">
    <text evidence="2">Belongs to the MotA family.</text>
</comment>
<evidence type="ECO:0000256" key="2">
    <source>
        <dbReference type="ARBA" id="ARBA00008038"/>
    </source>
</evidence>
<evidence type="ECO:0000256" key="6">
    <source>
        <dbReference type="ARBA" id="ARBA00022989"/>
    </source>
</evidence>
<evidence type="ECO:0000256" key="3">
    <source>
        <dbReference type="ARBA" id="ARBA00022448"/>
    </source>
</evidence>
<gene>
    <name evidence="10" type="ORF">MNBD_GAMMA26-1731</name>
</gene>